<dbReference type="SMART" id="SM01359">
    <property type="entry name" value="A2M_N_2"/>
    <property type="match status" value="1"/>
</dbReference>
<keyword evidence="2" id="KW-0646">Protease inhibitor</keyword>
<dbReference type="Pfam" id="PF01391">
    <property type="entry name" value="Collagen"/>
    <property type="match status" value="1"/>
</dbReference>
<dbReference type="PROSITE" id="PS51670">
    <property type="entry name" value="SHKT"/>
    <property type="match status" value="2"/>
</dbReference>
<dbReference type="InterPro" id="IPR019742">
    <property type="entry name" value="MacrogloblnA2_CS"/>
</dbReference>
<evidence type="ECO:0000256" key="7">
    <source>
        <dbReference type="PROSITE-ProRule" id="PRU01005"/>
    </source>
</evidence>
<evidence type="ECO:0000256" key="2">
    <source>
        <dbReference type="ARBA" id="ARBA00022690"/>
    </source>
</evidence>
<dbReference type="InterPro" id="IPR009048">
    <property type="entry name" value="A-macroglobulin_rcpt-bd"/>
</dbReference>
<evidence type="ECO:0000256" key="6">
    <source>
        <dbReference type="ARBA" id="ARBA00023157"/>
    </source>
</evidence>
<dbReference type="SMART" id="SM01419">
    <property type="entry name" value="Thiol-ester_cl"/>
    <property type="match status" value="1"/>
</dbReference>
<gene>
    <name evidence="10" type="ORF">MGAL_10B060813</name>
</gene>
<dbReference type="SMART" id="SM01361">
    <property type="entry name" value="A2M_recep"/>
    <property type="match status" value="1"/>
</dbReference>
<dbReference type="Gene3D" id="2.60.40.1930">
    <property type="match status" value="2"/>
</dbReference>
<keyword evidence="3" id="KW-0732">Signal</keyword>
<dbReference type="InterPro" id="IPR003582">
    <property type="entry name" value="ShKT_dom"/>
</dbReference>
<dbReference type="Gene3D" id="2.60.40.10">
    <property type="entry name" value="Immunoglobulins"/>
    <property type="match status" value="2"/>
</dbReference>
<dbReference type="InterPro" id="IPR047565">
    <property type="entry name" value="Alpha-macroglob_thiol-ester_cl"/>
</dbReference>
<dbReference type="Pfam" id="PF07678">
    <property type="entry name" value="TED_complement"/>
    <property type="match status" value="1"/>
</dbReference>
<dbReference type="Pfam" id="PF01549">
    <property type="entry name" value="ShK"/>
    <property type="match status" value="2"/>
</dbReference>
<dbReference type="GO" id="GO:0004867">
    <property type="term" value="F:serine-type endopeptidase inhibitor activity"/>
    <property type="evidence" value="ECO:0007669"/>
    <property type="project" value="UniProtKB-KW"/>
</dbReference>
<dbReference type="Proteomes" id="UP000596742">
    <property type="component" value="Unassembled WGS sequence"/>
</dbReference>
<dbReference type="InterPro" id="IPR014756">
    <property type="entry name" value="Ig_E-set"/>
</dbReference>
<dbReference type="InterPro" id="IPR050473">
    <property type="entry name" value="A2M/Complement_sys"/>
</dbReference>
<sequence length="1477" mass="163185">MKKDKGHKGEKGHKGDHGNKGLKGHKGDAGHKGKQGEKGATGDKGPKGDKGHTGDEGLKGDQGDKGDQGIKGIIGDMGPKGFIKVIFEFPQTGYAAQALPKYPTGGTVIKTSYAPATASTGTQTNTAVHGIQTKVPDFLEQACKLIITGTGGLSFKEETYISYRARTVSFIQTDKGIYKAGQTINFRVFALYTDLKVYYGPFNIFMHDPKGNLIKQWRNVSHNSGVYTGSMVMTDNPVLGDWTIKATSHSDGKARFVIPMAIIRTKFGIPTGQFLVVKANVTETLTDITLSGSEEVTFSDQAKQILFLPNTKTTFKPGLPYKVHAQLTEIDGTPITTYEQGILQITVYSEEPILSTTPQYYYGPTEHSYNLNDILLNVSTAGIISELINIPDKATKIQIKISFNNIAEHMEVQKYLSISNSFIQLNVLSKQIMTGDKAEFSIQSTRPLSSVVIQLLVHGNILYSNIINGMQQKTINFSIIISKNMGPECTVMAYFVRQDGEIVIDHALIHVDSIFGNQVSIRFNKSKAKPGDNVTIGVAADPSSYIYMLVADESSSYLREGNDITEEQVINNLHLKDQRFDNSNYACVFLDSSFNIMTDDVDIDNSHMQCHDCMDKISNCAAYGVRVCTNPLYKGWTMENCHRTCFKCQIITEIPFFQDNYCRDRHPNCKVFGKAVCTGAYQSWTQVNCVRYCGFCMSGTGSYTGTGTGAFTGGGTGTLTGSGTGTGTATGGSITGNTIPFLKPVKRTRKRFPETWMWSSHLTGTDGHLNITAVLPDTITAWVASAFAVNKLTGFSLSTSAAKIVGFKDFFISLTLPYSVIRGEEVALQVNLFNYQNKNMSVLIVLKKNDDFQNVVRTVNGTQQLMFSKTQSENTFVLAGESTSVYFPIVPRSLGPIYIEVTAQSSVAADGIRRELIVEPEGVLQEYNTPVILQVNHSHPVQRNVSVPLPLSVVDGSQRIRVSIMGDLVGPTLHNLDQLIRLPTGCGEQTIVKLAPDVYVANYLKKSNQYSEEMKQKLTVYMEKGYQNELRYQRTDGSFSAFGNSDSYGNMWLSAYVIKTFQKAKTHVFIDDNVIIKSVKWIISHQLPDGSFPGSMYTYYMQDKTANEISLTAFVLIALQENLHLQGMTHSITDAVTKAQHYLETNIYTVNDIYCLAITSYALTIRNSSYFDAVFNKLGTHAVEKDDMKYWTYASSSSSNENSGSSPSVHATSIDIETSAYALLAYTGRNLPLDGYHVLKWIITQRNSNGGFASSQDTVVALEAITEFGLFGSQHRDMLISITAGKFSKQFTIDSANALVLQTIELPKPYPQNVLIEATGEGNALAEVAVYYNIEQNHGTQAFHVSVNIDQETFVLLETNTCVKWLRQGRSGMAILEIGIPTGIQAKPDKITHVPTLKKVEVENRKLILYFDEISSHPVCIKMKAVRTGLVAKTKPSVVRVYDYYKPELQFTTFYQSGVLQKSNICDICKECKHCRQ</sequence>
<dbReference type="Gene3D" id="1.50.10.20">
    <property type="match status" value="1"/>
</dbReference>
<keyword evidence="4" id="KW-0722">Serine protease inhibitor</keyword>
<dbReference type="PANTHER" id="PTHR11412">
    <property type="entry name" value="MACROGLOBULIN / COMPLEMENT"/>
    <property type="match status" value="1"/>
</dbReference>
<feature type="disulfide bond" evidence="7">
    <location>
        <begin position="662"/>
        <end position="696"/>
    </location>
</feature>
<name>A0A8B6CAH5_MYTGA</name>
<evidence type="ECO:0000256" key="5">
    <source>
        <dbReference type="ARBA" id="ARBA00022966"/>
    </source>
</evidence>
<dbReference type="SUPFAM" id="SSF49410">
    <property type="entry name" value="Alpha-macroglobulin receptor domain"/>
    <property type="match status" value="1"/>
</dbReference>
<dbReference type="SUPFAM" id="SSF48239">
    <property type="entry name" value="Terpenoid cyclases/Protein prenyltransferases"/>
    <property type="match status" value="1"/>
</dbReference>
<dbReference type="InterPro" id="IPR001599">
    <property type="entry name" value="Macroglobln_a2"/>
</dbReference>
<dbReference type="SUPFAM" id="SSF81296">
    <property type="entry name" value="E set domains"/>
    <property type="match status" value="1"/>
</dbReference>
<comment type="similarity">
    <text evidence="1">Belongs to the protease inhibitor I39 (alpha-2-macroglobulin) family.</text>
</comment>
<reference evidence="10" key="1">
    <citation type="submission" date="2018-11" db="EMBL/GenBank/DDBJ databases">
        <authorList>
            <person name="Alioto T."/>
            <person name="Alioto T."/>
        </authorList>
    </citation>
    <scope>NUCLEOTIDE SEQUENCE</scope>
</reference>
<comment type="caution">
    <text evidence="10">The sequence shown here is derived from an EMBL/GenBank/DDBJ whole genome shotgun (WGS) entry which is preliminary data.</text>
</comment>
<keyword evidence="5" id="KW-0882">Thioester bond</keyword>
<accession>A0A8B6CAH5</accession>
<dbReference type="Gene3D" id="2.20.130.20">
    <property type="match status" value="2"/>
</dbReference>
<dbReference type="InterPro" id="IPR013783">
    <property type="entry name" value="Ig-like_fold"/>
</dbReference>
<dbReference type="GO" id="GO:0005615">
    <property type="term" value="C:extracellular space"/>
    <property type="evidence" value="ECO:0007669"/>
    <property type="project" value="InterPro"/>
</dbReference>
<dbReference type="Gene3D" id="2.60.120.1540">
    <property type="match status" value="1"/>
</dbReference>
<dbReference type="Pfam" id="PF07703">
    <property type="entry name" value="A2M_BRD"/>
    <property type="match status" value="1"/>
</dbReference>
<dbReference type="InterPro" id="IPR036595">
    <property type="entry name" value="A-macroglobulin_rcpt-bd_sf"/>
</dbReference>
<evidence type="ECO:0000256" key="8">
    <source>
        <dbReference type="SAM" id="MobiDB-lite"/>
    </source>
</evidence>
<dbReference type="SMART" id="SM01360">
    <property type="entry name" value="A2M"/>
    <property type="match status" value="1"/>
</dbReference>
<dbReference type="OrthoDB" id="9998011at2759"/>
<evidence type="ECO:0000313" key="11">
    <source>
        <dbReference type="Proteomes" id="UP000596742"/>
    </source>
</evidence>
<dbReference type="EMBL" id="UYJE01001398">
    <property type="protein sequence ID" value="VDI01861.1"/>
    <property type="molecule type" value="Genomic_DNA"/>
</dbReference>
<dbReference type="InterPro" id="IPR002890">
    <property type="entry name" value="MG2"/>
</dbReference>
<dbReference type="PROSITE" id="PS00477">
    <property type="entry name" value="ALPHA_2_MACROGLOBULIN"/>
    <property type="match status" value="1"/>
</dbReference>
<dbReference type="SMART" id="SM00254">
    <property type="entry name" value="ShKT"/>
    <property type="match status" value="2"/>
</dbReference>
<organism evidence="10 11">
    <name type="scientific">Mytilus galloprovincialis</name>
    <name type="common">Mediterranean mussel</name>
    <dbReference type="NCBI Taxonomy" id="29158"/>
    <lineage>
        <taxon>Eukaryota</taxon>
        <taxon>Metazoa</taxon>
        <taxon>Spiralia</taxon>
        <taxon>Lophotrochozoa</taxon>
        <taxon>Mollusca</taxon>
        <taxon>Bivalvia</taxon>
        <taxon>Autobranchia</taxon>
        <taxon>Pteriomorphia</taxon>
        <taxon>Mytilida</taxon>
        <taxon>Mytiloidea</taxon>
        <taxon>Mytilidae</taxon>
        <taxon>Mytilinae</taxon>
        <taxon>Mytilus</taxon>
    </lineage>
</organism>
<proteinExistence type="inferred from homology"/>
<evidence type="ECO:0000256" key="3">
    <source>
        <dbReference type="ARBA" id="ARBA00022729"/>
    </source>
</evidence>
<evidence type="ECO:0000313" key="10">
    <source>
        <dbReference type="EMBL" id="VDI01861.1"/>
    </source>
</evidence>
<protein>
    <submittedName>
        <fullName evidence="10">CD109 antigen</fullName>
    </submittedName>
</protein>
<dbReference type="InterPro" id="IPR011625">
    <property type="entry name" value="A2M_N_BRD"/>
</dbReference>
<dbReference type="InterPro" id="IPR008930">
    <property type="entry name" value="Terpenoid_cyclase/PrenylTrfase"/>
</dbReference>
<dbReference type="InterPro" id="IPR011626">
    <property type="entry name" value="Alpha-macroglobulin_TED"/>
</dbReference>
<dbReference type="Pfam" id="PF01835">
    <property type="entry name" value="MG2"/>
    <property type="match status" value="1"/>
</dbReference>
<dbReference type="Pfam" id="PF00207">
    <property type="entry name" value="A2M"/>
    <property type="match status" value="1"/>
</dbReference>
<evidence type="ECO:0000259" key="9">
    <source>
        <dbReference type="PROSITE" id="PS51670"/>
    </source>
</evidence>
<feature type="domain" description="ShKT" evidence="9">
    <location>
        <begin position="662"/>
        <end position="696"/>
    </location>
</feature>
<dbReference type="PANTHER" id="PTHR11412:SF136">
    <property type="entry name" value="CD109 ANTIGEN"/>
    <property type="match status" value="1"/>
</dbReference>
<keyword evidence="6 7" id="KW-1015">Disulfide bond</keyword>
<comment type="caution">
    <text evidence="7">Lacks conserved residue(s) required for the propagation of feature annotation.</text>
</comment>
<dbReference type="Gene3D" id="2.60.40.690">
    <property type="entry name" value="Alpha-macroglobulin, receptor-binding domain"/>
    <property type="match status" value="1"/>
</dbReference>
<dbReference type="Pfam" id="PF07677">
    <property type="entry name" value="A2M_recep"/>
    <property type="match status" value="1"/>
</dbReference>
<feature type="region of interest" description="Disordered" evidence="8">
    <location>
        <begin position="1"/>
        <end position="73"/>
    </location>
</feature>
<dbReference type="InterPro" id="IPR008160">
    <property type="entry name" value="Collagen"/>
</dbReference>
<keyword evidence="11" id="KW-1185">Reference proteome</keyword>
<evidence type="ECO:0000256" key="4">
    <source>
        <dbReference type="ARBA" id="ARBA00022900"/>
    </source>
</evidence>
<feature type="compositionally biased region" description="Basic and acidic residues" evidence="8">
    <location>
        <begin position="1"/>
        <end position="68"/>
    </location>
</feature>
<feature type="domain" description="ShKT" evidence="9">
    <location>
        <begin position="613"/>
        <end position="648"/>
    </location>
</feature>
<evidence type="ECO:0000256" key="1">
    <source>
        <dbReference type="ARBA" id="ARBA00010952"/>
    </source>
</evidence>